<reference evidence="3" key="1">
    <citation type="submission" date="2021-02" db="EMBL/GenBank/DDBJ databases">
        <authorList>
            <person name="Nowell W R."/>
        </authorList>
    </citation>
    <scope>NUCLEOTIDE SEQUENCE</scope>
</reference>
<protein>
    <submittedName>
        <fullName evidence="3">Uncharacterized protein</fullName>
    </submittedName>
</protein>
<feature type="region of interest" description="Disordered" evidence="1">
    <location>
        <begin position="1"/>
        <end position="36"/>
    </location>
</feature>
<evidence type="ECO:0000256" key="1">
    <source>
        <dbReference type="SAM" id="MobiDB-lite"/>
    </source>
</evidence>
<dbReference type="EMBL" id="CAJOBH010080196">
    <property type="protein sequence ID" value="CAF4513499.1"/>
    <property type="molecule type" value="Genomic_DNA"/>
</dbReference>
<accession>A0A8S3D5I1</accession>
<comment type="caution">
    <text evidence="3">The sequence shown here is derived from an EMBL/GenBank/DDBJ whole genome shotgun (WGS) entry which is preliminary data.</text>
</comment>
<name>A0A8S3D5I1_9BILA</name>
<proteinExistence type="predicted"/>
<evidence type="ECO:0000313" key="2">
    <source>
        <dbReference type="EMBL" id="CAF4513499.1"/>
    </source>
</evidence>
<evidence type="ECO:0000313" key="4">
    <source>
        <dbReference type="Proteomes" id="UP000681720"/>
    </source>
</evidence>
<dbReference type="AlphaFoldDB" id="A0A8S3D5I1"/>
<dbReference type="EMBL" id="CAJOBJ010201472">
    <property type="protein sequence ID" value="CAF4984410.1"/>
    <property type="molecule type" value="Genomic_DNA"/>
</dbReference>
<evidence type="ECO:0000313" key="3">
    <source>
        <dbReference type="EMBL" id="CAF4984410.1"/>
    </source>
</evidence>
<feature type="non-terminal residue" evidence="3">
    <location>
        <position position="1"/>
    </location>
</feature>
<dbReference type="Proteomes" id="UP000681720">
    <property type="component" value="Unassembled WGS sequence"/>
</dbReference>
<feature type="non-terminal residue" evidence="3">
    <location>
        <position position="36"/>
    </location>
</feature>
<dbReference type="Proteomes" id="UP000681967">
    <property type="component" value="Unassembled WGS sequence"/>
</dbReference>
<sequence length="36" mass="3806">GHIQSESPSPVDLSPSSISPTNQQVPISKKSDPITF</sequence>
<gene>
    <name evidence="2" type="ORF">BYL167_LOCUS36584</name>
    <name evidence="3" type="ORF">GIL414_LOCUS56243</name>
</gene>
<feature type="compositionally biased region" description="Polar residues" evidence="1">
    <location>
        <begin position="1"/>
        <end position="26"/>
    </location>
</feature>
<organism evidence="3 4">
    <name type="scientific">Rotaria magnacalcarata</name>
    <dbReference type="NCBI Taxonomy" id="392030"/>
    <lineage>
        <taxon>Eukaryota</taxon>
        <taxon>Metazoa</taxon>
        <taxon>Spiralia</taxon>
        <taxon>Gnathifera</taxon>
        <taxon>Rotifera</taxon>
        <taxon>Eurotatoria</taxon>
        <taxon>Bdelloidea</taxon>
        <taxon>Philodinida</taxon>
        <taxon>Philodinidae</taxon>
        <taxon>Rotaria</taxon>
    </lineage>
</organism>